<gene>
    <name evidence="2" type="ORF">P0Y56_04740</name>
</gene>
<dbReference type="Proteomes" id="UP001218362">
    <property type="component" value="Chromosome"/>
</dbReference>
<dbReference type="KEGG" id="acob:P0Y56_04740"/>
<protein>
    <recommendedName>
        <fullName evidence="4">Lipoprotein</fullName>
    </recommendedName>
</protein>
<dbReference type="EMBL" id="CP119316">
    <property type="protein sequence ID" value="WEK47604.1"/>
    <property type="molecule type" value="Genomic_DNA"/>
</dbReference>
<dbReference type="PROSITE" id="PS51257">
    <property type="entry name" value="PROKAR_LIPOPROTEIN"/>
    <property type="match status" value="1"/>
</dbReference>
<evidence type="ECO:0000313" key="3">
    <source>
        <dbReference type="Proteomes" id="UP001218362"/>
    </source>
</evidence>
<accession>A0AAJ6BNQ1</accession>
<keyword evidence="1" id="KW-0732">Signal</keyword>
<sequence>MRTLYKTALATVALSLALAGCGKTEAQKEVDKQADAIDKSYEAQADVVEALGTNAPDEEAAKQKADALRDKGEAIKDDLKDQAKHLDDAPKK</sequence>
<dbReference type="AlphaFoldDB" id="A0AAJ6BNQ1"/>
<feature type="chain" id="PRO_5042579732" description="Lipoprotein" evidence="1">
    <location>
        <begin position="20"/>
        <end position="92"/>
    </location>
</feature>
<proteinExistence type="predicted"/>
<evidence type="ECO:0008006" key="4">
    <source>
        <dbReference type="Google" id="ProtNLM"/>
    </source>
</evidence>
<organism evidence="2 3">
    <name type="scientific">Candidatus Andeanibacterium colombiense</name>
    <dbReference type="NCBI Taxonomy" id="3121345"/>
    <lineage>
        <taxon>Bacteria</taxon>
        <taxon>Pseudomonadati</taxon>
        <taxon>Pseudomonadota</taxon>
        <taxon>Alphaproteobacteria</taxon>
        <taxon>Sphingomonadales</taxon>
        <taxon>Sphingomonadaceae</taxon>
        <taxon>Candidatus Andeanibacterium</taxon>
    </lineage>
</organism>
<evidence type="ECO:0000313" key="2">
    <source>
        <dbReference type="EMBL" id="WEK47604.1"/>
    </source>
</evidence>
<evidence type="ECO:0000256" key="1">
    <source>
        <dbReference type="SAM" id="SignalP"/>
    </source>
</evidence>
<name>A0AAJ6BNQ1_9SPHN</name>
<reference evidence="2" key="1">
    <citation type="submission" date="2023-03" db="EMBL/GenBank/DDBJ databases">
        <title>Andean soil-derived lignocellulolytic bacterial consortium as a source of novel taxa and putative plastic-active enzymes.</title>
        <authorList>
            <person name="Diaz-Garcia L."/>
            <person name="Chuvochina M."/>
            <person name="Feuerriegel G."/>
            <person name="Bunk B."/>
            <person name="Sproer C."/>
            <person name="Streit W.R."/>
            <person name="Rodriguez L.M."/>
            <person name="Overmann J."/>
            <person name="Jimenez D.J."/>
        </authorList>
    </citation>
    <scope>NUCLEOTIDE SEQUENCE</scope>
    <source>
        <strain evidence="2">MAG 26</strain>
    </source>
</reference>
<feature type="signal peptide" evidence="1">
    <location>
        <begin position="1"/>
        <end position="19"/>
    </location>
</feature>